<evidence type="ECO:0000256" key="6">
    <source>
        <dbReference type="ARBA" id="ARBA00038076"/>
    </source>
</evidence>
<keyword evidence="2" id="KW-1003">Cell membrane</keyword>
<dbReference type="Proteomes" id="UP000006238">
    <property type="component" value="Unassembled WGS sequence"/>
</dbReference>
<dbReference type="STRING" id="45851.BHV86_02980"/>
<gene>
    <name evidence="9" type="ORF">BUTYVIB_00572</name>
</gene>
<feature type="transmembrane region" description="Helical" evidence="7">
    <location>
        <begin position="355"/>
        <end position="375"/>
    </location>
</feature>
<dbReference type="HOGENOM" id="CLU_711114_0_0_9"/>
<evidence type="ECO:0000256" key="1">
    <source>
        <dbReference type="ARBA" id="ARBA00004651"/>
    </source>
</evidence>
<protein>
    <submittedName>
        <fullName evidence="9">Efflux ABC transporter, permease protein</fullName>
    </submittedName>
</protein>
<dbReference type="PANTHER" id="PTHR30572">
    <property type="entry name" value="MEMBRANE COMPONENT OF TRANSPORTER-RELATED"/>
    <property type="match status" value="1"/>
</dbReference>
<evidence type="ECO:0000256" key="5">
    <source>
        <dbReference type="ARBA" id="ARBA00023136"/>
    </source>
</evidence>
<feature type="transmembrane region" description="Helical" evidence="7">
    <location>
        <begin position="20"/>
        <end position="38"/>
    </location>
</feature>
<dbReference type="EMBL" id="ABWN01000019">
    <property type="protein sequence ID" value="EFF69383.1"/>
    <property type="molecule type" value="Genomic_DNA"/>
</dbReference>
<dbReference type="Pfam" id="PF02687">
    <property type="entry name" value="FtsX"/>
    <property type="match status" value="1"/>
</dbReference>
<organism evidence="9 10">
    <name type="scientific">Eshraghiella crossota DSM 2876</name>
    <dbReference type="NCBI Taxonomy" id="511680"/>
    <lineage>
        <taxon>Bacteria</taxon>
        <taxon>Bacillati</taxon>
        <taxon>Bacillota</taxon>
        <taxon>Clostridia</taxon>
        <taxon>Lachnospirales</taxon>
        <taxon>Lachnospiraceae</taxon>
        <taxon>Eshraghiella</taxon>
    </lineage>
</organism>
<proteinExistence type="inferred from homology"/>
<feature type="transmembrane region" description="Helical" evidence="7">
    <location>
        <begin position="262"/>
        <end position="280"/>
    </location>
</feature>
<evidence type="ECO:0000256" key="2">
    <source>
        <dbReference type="ARBA" id="ARBA00022475"/>
    </source>
</evidence>
<dbReference type="InterPro" id="IPR050250">
    <property type="entry name" value="Macrolide_Exporter_MacB"/>
</dbReference>
<comment type="subcellular location">
    <subcellularLocation>
        <location evidence="1">Cell membrane</location>
        <topology evidence="1">Multi-pass membrane protein</topology>
    </subcellularLocation>
</comment>
<comment type="similarity">
    <text evidence="6">Belongs to the ABC-4 integral membrane protein family.</text>
</comment>
<evidence type="ECO:0000256" key="4">
    <source>
        <dbReference type="ARBA" id="ARBA00022989"/>
    </source>
</evidence>
<evidence type="ECO:0000313" key="9">
    <source>
        <dbReference type="EMBL" id="EFF69383.1"/>
    </source>
</evidence>
<keyword evidence="4 7" id="KW-1133">Transmembrane helix</keyword>
<dbReference type="PANTHER" id="PTHR30572:SF4">
    <property type="entry name" value="ABC TRANSPORTER PERMEASE YTRF"/>
    <property type="match status" value="1"/>
</dbReference>
<feature type="domain" description="ABC3 transporter permease C-terminal" evidence="8">
    <location>
        <begin position="263"/>
        <end position="381"/>
    </location>
</feature>
<comment type="caution">
    <text evidence="9">The sequence shown here is derived from an EMBL/GenBank/DDBJ whole genome shotgun (WGS) entry which is preliminary data.</text>
</comment>
<evidence type="ECO:0000313" key="10">
    <source>
        <dbReference type="Proteomes" id="UP000006238"/>
    </source>
</evidence>
<keyword evidence="10" id="KW-1185">Reference proteome</keyword>
<accession>D4RXM1</accession>
<keyword evidence="5 7" id="KW-0472">Membrane</keyword>
<name>D4RXM1_9FIRM</name>
<dbReference type="GeneID" id="98919370"/>
<dbReference type="InterPro" id="IPR003838">
    <property type="entry name" value="ABC3_permease_C"/>
</dbReference>
<sequence length="388" mass="44703">MKLLKHSAAMIKKTFRNYMMLSITVFLTFTFLLGFLIYTDSGIYNKYKELMGNDYKIILSHNRMDSDSGNKINILTSRLEEMGDTHFYYIKKTLARDTYGNQCRVQILPNYVWAVFEYGDVGVERVEMNGEKSFALKQGEALVSDRMYENLKKSFDREPEISMVFEKEGNNKKIYKFNIVGTYTPKQYENTQETGVEDPIYISGVGIDDSEYEIHNYQTVIRTDKPSLVINCLKSMNMSIMNVMDEQNNAIKEENIVIRNKYIIAAVLFVILGINLYSAFSNALNERKYEIGIKRAIGAGKKDIMMQFLTEGIIVMGINIFLSIVASINIFVIYKAIMFYAKDYRYVICLSGQSVILYAVLTLSISALFSTLFAYKCTRVEIVKYLKE</sequence>
<dbReference type="GO" id="GO:0022857">
    <property type="term" value="F:transmembrane transporter activity"/>
    <property type="evidence" value="ECO:0007669"/>
    <property type="project" value="TreeGrafter"/>
</dbReference>
<evidence type="ECO:0000256" key="3">
    <source>
        <dbReference type="ARBA" id="ARBA00022692"/>
    </source>
</evidence>
<feature type="transmembrane region" description="Helical" evidence="7">
    <location>
        <begin position="313"/>
        <end position="334"/>
    </location>
</feature>
<evidence type="ECO:0000256" key="7">
    <source>
        <dbReference type="SAM" id="Phobius"/>
    </source>
</evidence>
<dbReference type="eggNOG" id="COG0577">
    <property type="taxonomic scope" value="Bacteria"/>
</dbReference>
<reference evidence="9 10" key="1">
    <citation type="submission" date="2010-02" db="EMBL/GenBank/DDBJ databases">
        <authorList>
            <person name="Weinstock G."/>
            <person name="Sodergren E."/>
            <person name="Clifton S."/>
            <person name="Fulton L."/>
            <person name="Fulton B."/>
            <person name="Courtney L."/>
            <person name="Fronick C."/>
            <person name="Harrison M."/>
            <person name="Strong C."/>
            <person name="Farmer C."/>
            <person name="Delahaunty K."/>
            <person name="Markovic C."/>
            <person name="Hall O."/>
            <person name="Minx P."/>
            <person name="Tomlinson C."/>
            <person name="Mitreva M."/>
            <person name="Nelson J."/>
            <person name="Hou S."/>
            <person name="Wollam A."/>
            <person name="Pepin K.H."/>
            <person name="Johnson M."/>
            <person name="Bhonagiri V."/>
            <person name="Zhang X."/>
            <person name="Suruliraj S."/>
            <person name="Warren W."/>
            <person name="Chinwalla A."/>
            <person name="Mardis E.R."/>
            <person name="Wilson R.K."/>
        </authorList>
    </citation>
    <scope>NUCLEOTIDE SEQUENCE [LARGE SCALE GENOMIC DNA]</scope>
    <source>
        <strain evidence="9 10">DSM 2876</strain>
    </source>
</reference>
<dbReference type="GO" id="GO:0005886">
    <property type="term" value="C:plasma membrane"/>
    <property type="evidence" value="ECO:0007669"/>
    <property type="project" value="UniProtKB-SubCell"/>
</dbReference>
<evidence type="ECO:0000259" key="8">
    <source>
        <dbReference type="Pfam" id="PF02687"/>
    </source>
</evidence>
<dbReference type="RefSeq" id="WP_005601510.1">
    <property type="nucleotide sequence ID" value="NZ_GG663520.1"/>
</dbReference>
<dbReference type="AlphaFoldDB" id="D4RXM1"/>
<keyword evidence="3 7" id="KW-0812">Transmembrane</keyword>